<dbReference type="eggNOG" id="COG0266">
    <property type="taxonomic scope" value="Bacteria"/>
</dbReference>
<evidence type="ECO:0000256" key="18">
    <source>
        <dbReference type="ARBA" id="ARBA00030638"/>
    </source>
</evidence>
<dbReference type="SUPFAM" id="SSF57716">
    <property type="entry name" value="Glucocorticoid receptor-like (DNA-binding domain)"/>
    <property type="match status" value="1"/>
</dbReference>
<evidence type="ECO:0000256" key="12">
    <source>
        <dbReference type="ARBA" id="ARBA00022833"/>
    </source>
</evidence>
<dbReference type="GO" id="GO:0008270">
    <property type="term" value="F:zinc ion binding"/>
    <property type="evidence" value="ECO:0007669"/>
    <property type="project" value="UniProtKB-KW"/>
</dbReference>
<evidence type="ECO:0000259" key="21">
    <source>
        <dbReference type="PROSITE" id="PS51066"/>
    </source>
</evidence>
<dbReference type="KEGG" id="kct:CDEE_0320"/>
<comment type="similarity">
    <text evidence="3">Belongs to the FPG family.</text>
</comment>
<keyword evidence="8" id="KW-0479">Metal-binding</keyword>
<dbReference type="InterPro" id="IPR010663">
    <property type="entry name" value="Znf_FPG/IleRS"/>
</dbReference>
<dbReference type="InterPro" id="IPR000214">
    <property type="entry name" value="Znf_DNA_glyclase/AP_lyase"/>
</dbReference>
<dbReference type="GO" id="GO:0006284">
    <property type="term" value="P:base-excision repair"/>
    <property type="evidence" value="ECO:0007669"/>
    <property type="project" value="InterPro"/>
</dbReference>
<evidence type="ECO:0000256" key="11">
    <source>
        <dbReference type="ARBA" id="ARBA00022801"/>
    </source>
</evidence>
<dbReference type="Pfam" id="PF06827">
    <property type="entry name" value="zf-FPG_IleRS"/>
    <property type="match status" value="1"/>
</dbReference>
<protein>
    <recommendedName>
        <fullName evidence="7">Formamidopyrimidine-DNA glycosylase</fullName>
        <ecNumber evidence="5">3.2.2.23</ecNumber>
        <ecNumber evidence="6">4.2.99.18</ecNumber>
    </recommendedName>
    <alternativeName>
        <fullName evidence="18">DNA-(apurinic or apyrimidinic site) lyase MutM</fullName>
    </alternativeName>
</protein>
<comment type="subunit">
    <text evidence="4">Monomer.</text>
</comment>
<evidence type="ECO:0000256" key="14">
    <source>
        <dbReference type="ARBA" id="ARBA00023204"/>
    </source>
</evidence>
<dbReference type="InterPro" id="IPR010979">
    <property type="entry name" value="Ribosomal_uS13-like_H2TH"/>
</dbReference>
<name>M1LVV6_9PROT</name>
<evidence type="ECO:0000313" key="23">
    <source>
        <dbReference type="EMBL" id="AGF47394.1"/>
    </source>
</evidence>
<organism evidence="23 24">
    <name type="scientific">Candidatus Kinetoplastidibacterium crithidiae TCC036E</name>
    <dbReference type="NCBI Taxonomy" id="1208918"/>
    <lineage>
        <taxon>Bacteria</taxon>
        <taxon>Pseudomonadati</taxon>
        <taxon>Pseudomonadota</taxon>
        <taxon>Betaproteobacteria</taxon>
        <taxon>Candidatus Kinetoplastidibacterium</taxon>
    </lineage>
</organism>
<comment type="catalytic activity">
    <reaction evidence="19">
        <text>2'-deoxyribonucleotide-(2'-deoxyribose 5'-phosphate)-2'-deoxyribonucleotide-DNA = a 3'-end 2'-deoxyribonucleotide-(2,3-dehydro-2,3-deoxyribose 5'-phosphate)-DNA + a 5'-end 5'-phospho-2'-deoxyribonucleoside-DNA + H(+)</text>
        <dbReference type="Rhea" id="RHEA:66592"/>
        <dbReference type="Rhea" id="RHEA-COMP:13180"/>
        <dbReference type="Rhea" id="RHEA-COMP:16897"/>
        <dbReference type="Rhea" id="RHEA-COMP:17067"/>
        <dbReference type="ChEBI" id="CHEBI:15378"/>
        <dbReference type="ChEBI" id="CHEBI:136412"/>
        <dbReference type="ChEBI" id="CHEBI:157695"/>
        <dbReference type="ChEBI" id="CHEBI:167181"/>
        <dbReference type="EC" id="4.2.99.18"/>
    </reaction>
</comment>
<dbReference type="NCBIfam" id="TIGR00577">
    <property type="entry name" value="fpg"/>
    <property type="match status" value="1"/>
</dbReference>
<dbReference type="InterPro" id="IPR015886">
    <property type="entry name" value="H2TH_FPG"/>
</dbReference>
<dbReference type="PROSITE" id="PS51066">
    <property type="entry name" value="ZF_FPG_2"/>
    <property type="match status" value="1"/>
</dbReference>
<dbReference type="AlphaFoldDB" id="M1LVV6"/>
<feature type="domain" description="Formamidopyrimidine-DNA glycosylase catalytic" evidence="22">
    <location>
        <begin position="2"/>
        <end position="112"/>
    </location>
</feature>
<evidence type="ECO:0000256" key="19">
    <source>
        <dbReference type="ARBA" id="ARBA00044632"/>
    </source>
</evidence>
<evidence type="ECO:0000256" key="3">
    <source>
        <dbReference type="ARBA" id="ARBA00009409"/>
    </source>
</evidence>
<evidence type="ECO:0000256" key="5">
    <source>
        <dbReference type="ARBA" id="ARBA00012024"/>
    </source>
</evidence>
<keyword evidence="13" id="KW-0238">DNA-binding</keyword>
<dbReference type="SUPFAM" id="SSF81624">
    <property type="entry name" value="N-terminal domain of MutM-like DNA repair proteins"/>
    <property type="match status" value="1"/>
</dbReference>
<keyword evidence="10 20" id="KW-0863">Zinc-finger</keyword>
<evidence type="ECO:0000256" key="7">
    <source>
        <dbReference type="ARBA" id="ARBA00016240"/>
    </source>
</evidence>
<dbReference type="SMART" id="SM00898">
    <property type="entry name" value="Fapy_DNA_glyco"/>
    <property type="match status" value="1"/>
</dbReference>
<dbReference type="RefSeq" id="WP_015238937.1">
    <property type="nucleotide sequence ID" value="NC_020283.1"/>
</dbReference>
<evidence type="ECO:0000256" key="17">
    <source>
        <dbReference type="ARBA" id="ARBA00023295"/>
    </source>
</evidence>
<evidence type="ECO:0000256" key="4">
    <source>
        <dbReference type="ARBA" id="ARBA00011245"/>
    </source>
</evidence>
<evidence type="ECO:0000256" key="16">
    <source>
        <dbReference type="ARBA" id="ARBA00023268"/>
    </source>
</evidence>
<dbReference type="Pfam" id="PF06831">
    <property type="entry name" value="H2TH"/>
    <property type="match status" value="1"/>
</dbReference>
<dbReference type="SUPFAM" id="SSF46946">
    <property type="entry name" value="S13-like H2TH domain"/>
    <property type="match status" value="1"/>
</dbReference>
<dbReference type="PANTHER" id="PTHR22993:SF9">
    <property type="entry name" value="FORMAMIDOPYRIMIDINE-DNA GLYCOSYLASE"/>
    <property type="match status" value="1"/>
</dbReference>
<proteinExistence type="inferred from homology"/>
<dbReference type="GO" id="GO:0140078">
    <property type="term" value="F:class I DNA-(apurinic or apyrimidinic site) endonuclease activity"/>
    <property type="evidence" value="ECO:0007669"/>
    <property type="project" value="UniProtKB-EC"/>
</dbReference>
<evidence type="ECO:0000256" key="15">
    <source>
        <dbReference type="ARBA" id="ARBA00023239"/>
    </source>
</evidence>
<comment type="cofactor">
    <cofactor evidence="2">
        <name>Zn(2+)</name>
        <dbReference type="ChEBI" id="CHEBI:29105"/>
    </cofactor>
</comment>
<dbReference type="NCBIfam" id="NF002211">
    <property type="entry name" value="PRK01103.1"/>
    <property type="match status" value="1"/>
</dbReference>
<dbReference type="Pfam" id="PF01149">
    <property type="entry name" value="Fapy_DNA_glyco"/>
    <property type="match status" value="1"/>
</dbReference>
<keyword evidence="11" id="KW-0378">Hydrolase</keyword>
<dbReference type="Gene3D" id="3.20.190.10">
    <property type="entry name" value="MutM-like, N-terminal"/>
    <property type="match status" value="1"/>
</dbReference>
<reference evidence="23 24" key="1">
    <citation type="journal article" date="2013" name="Genome Biol. Evol.">
        <title>Genome evolution and phylogenomic analysis of candidatus kinetoplastibacterium, the betaproteobacterial endosymbionts of strigomonas and angomonas.</title>
        <authorList>
            <person name="Alves J.M."/>
            <person name="Serrano M.G."/>
            <person name="Maia da Silva F."/>
            <person name="Voegtly L.J."/>
            <person name="Matveyev A.V."/>
            <person name="Teixeira M.M."/>
            <person name="Camargo E.P."/>
            <person name="Buck G.A."/>
        </authorList>
    </citation>
    <scope>NUCLEOTIDE SEQUENCE [LARGE SCALE GENOMIC DNA]</scope>
    <source>
        <strain evidence="23 24">TCC036E</strain>
    </source>
</reference>
<evidence type="ECO:0000256" key="6">
    <source>
        <dbReference type="ARBA" id="ARBA00012720"/>
    </source>
</evidence>
<dbReference type="PROSITE" id="PS51068">
    <property type="entry name" value="FPG_CAT"/>
    <property type="match status" value="1"/>
</dbReference>
<dbReference type="Proteomes" id="UP000011686">
    <property type="component" value="Chromosome"/>
</dbReference>
<evidence type="ECO:0000256" key="8">
    <source>
        <dbReference type="ARBA" id="ARBA00022723"/>
    </source>
</evidence>
<evidence type="ECO:0000256" key="10">
    <source>
        <dbReference type="ARBA" id="ARBA00022771"/>
    </source>
</evidence>
<gene>
    <name evidence="23" type="ORF">CDEE_0320</name>
</gene>
<dbReference type="InterPro" id="IPR020629">
    <property type="entry name" value="FPG_Glyclase"/>
</dbReference>
<evidence type="ECO:0000313" key="24">
    <source>
        <dbReference type="Proteomes" id="UP000011686"/>
    </source>
</evidence>
<dbReference type="PANTHER" id="PTHR22993">
    <property type="entry name" value="FORMAMIDOPYRIMIDINE-DNA GLYCOSYLASE"/>
    <property type="match status" value="1"/>
</dbReference>
<dbReference type="GO" id="GO:0034039">
    <property type="term" value="F:8-oxo-7,8-dihydroguanine DNA N-glycosylase activity"/>
    <property type="evidence" value="ECO:0007669"/>
    <property type="project" value="TreeGrafter"/>
</dbReference>
<dbReference type="CDD" id="cd08966">
    <property type="entry name" value="EcFpg-like_N"/>
    <property type="match status" value="1"/>
</dbReference>
<dbReference type="STRING" id="1208918.CDEE_0320"/>
<feature type="domain" description="FPG-type" evidence="21">
    <location>
        <begin position="240"/>
        <end position="275"/>
    </location>
</feature>
<dbReference type="EMBL" id="CP003804">
    <property type="protein sequence ID" value="AGF47394.1"/>
    <property type="molecule type" value="Genomic_DNA"/>
</dbReference>
<keyword evidence="24" id="KW-1185">Reference proteome</keyword>
<keyword evidence="16" id="KW-0511">Multifunctional enzyme</keyword>
<sequence>MPELPEVEIIKKELDNKITNKQLKKIVIRESRFRWPVREDLNKILENKLVISCSRRGKYLLIHFEHGIQLIHLGMSGSLKFSEKNNVLAKHDHIEWFFENFSLRLNDPRRFGAVIWHPKQNGSIDEHPLIKNLGLEPFSKELNGQYLFNQFQKRSCSIKQALLSGKIVVGTGNIYASESLFKAQINPMKIAKMLSFKECELLANTIKSILYIAIESGGSSLKNFANTNGVSGKYIEQYACVYNKEGEKCVVCNENYILKISQNKRSTYYCPKCQK</sequence>
<keyword evidence="9" id="KW-0227">DNA damage</keyword>
<keyword evidence="12" id="KW-0862">Zinc</keyword>
<evidence type="ECO:0000259" key="22">
    <source>
        <dbReference type="PROSITE" id="PS51068"/>
    </source>
</evidence>
<evidence type="ECO:0000256" key="20">
    <source>
        <dbReference type="PROSITE-ProRule" id="PRU00391"/>
    </source>
</evidence>
<dbReference type="FunFam" id="1.10.8.50:FF:000003">
    <property type="entry name" value="Formamidopyrimidine-DNA glycosylase"/>
    <property type="match status" value="1"/>
</dbReference>
<dbReference type="InterPro" id="IPR035937">
    <property type="entry name" value="FPG_N"/>
</dbReference>
<dbReference type="SMART" id="SM01232">
    <property type="entry name" value="H2TH"/>
    <property type="match status" value="1"/>
</dbReference>
<dbReference type="HOGENOM" id="CLU_038423_1_1_4"/>
<keyword evidence="17" id="KW-0326">Glycosidase</keyword>
<keyword evidence="14" id="KW-0234">DNA repair</keyword>
<dbReference type="PATRIC" id="fig|1208918.3.peg.90"/>
<dbReference type="Gene3D" id="1.10.8.50">
    <property type="match status" value="1"/>
</dbReference>
<comment type="catalytic activity">
    <reaction evidence="1">
        <text>Hydrolysis of DNA containing ring-opened 7-methylguanine residues, releasing 2,6-diamino-4-hydroxy-5-(N-methyl)formamidopyrimidine.</text>
        <dbReference type="EC" id="3.2.2.23"/>
    </reaction>
</comment>
<dbReference type="InterPro" id="IPR012319">
    <property type="entry name" value="FPG_cat"/>
</dbReference>
<keyword evidence="15 23" id="KW-0456">Lyase</keyword>
<evidence type="ECO:0000256" key="1">
    <source>
        <dbReference type="ARBA" id="ARBA00001668"/>
    </source>
</evidence>
<evidence type="ECO:0000256" key="9">
    <source>
        <dbReference type="ARBA" id="ARBA00022763"/>
    </source>
</evidence>
<dbReference type="GO" id="GO:0003684">
    <property type="term" value="F:damaged DNA binding"/>
    <property type="evidence" value="ECO:0007669"/>
    <property type="project" value="InterPro"/>
</dbReference>
<evidence type="ECO:0000256" key="13">
    <source>
        <dbReference type="ARBA" id="ARBA00023125"/>
    </source>
</evidence>
<evidence type="ECO:0000256" key="2">
    <source>
        <dbReference type="ARBA" id="ARBA00001947"/>
    </source>
</evidence>
<dbReference type="EC" id="4.2.99.18" evidence="6"/>
<accession>M1LVV6</accession>
<dbReference type="EC" id="3.2.2.23" evidence="5"/>